<dbReference type="GO" id="GO:0046872">
    <property type="term" value="F:metal ion binding"/>
    <property type="evidence" value="ECO:0007669"/>
    <property type="project" value="UniProtKB-KW"/>
</dbReference>
<dbReference type="HOGENOM" id="CLU_040933_2_1_2"/>
<evidence type="ECO:0000256" key="2">
    <source>
        <dbReference type="ARBA" id="ARBA00022603"/>
    </source>
</evidence>
<dbReference type="InterPro" id="IPR006360">
    <property type="entry name" value="Mtase_MtaA_CmuA"/>
</dbReference>
<dbReference type="Proteomes" id="UP000012672">
    <property type="component" value="Chromosome"/>
</dbReference>
<dbReference type="AlphaFoldDB" id="M9SHR7"/>
<dbReference type="GO" id="GO:0006730">
    <property type="term" value="P:one-carbon metabolic process"/>
    <property type="evidence" value="ECO:0007669"/>
    <property type="project" value="InterPro"/>
</dbReference>
<evidence type="ECO:0000256" key="3">
    <source>
        <dbReference type="ARBA" id="ARBA00022679"/>
    </source>
</evidence>
<proteinExistence type="predicted"/>
<evidence type="ECO:0000313" key="9">
    <source>
        <dbReference type="Proteomes" id="UP000012672"/>
    </source>
</evidence>
<dbReference type="PANTHER" id="PTHR47099">
    <property type="entry name" value="METHYLCOBAMIDE:COM METHYLTRANSFERASE MTBA"/>
    <property type="match status" value="1"/>
</dbReference>
<keyword evidence="2 8" id="KW-0489">Methyltransferase</keyword>
<keyword evidence="5" id="KW-0862">Zinc</keyword>
<dbReference type="GO" id="GO:0015948">
    <property type="term" value="P:methanogenesis"/>
    <property type="evidence" value="ECO:0007669"/>
    <property type="project" value="UniProtKB-KW"/>
</dbReference>
<accession>M9SHR7</accession>
<comment type="cofactor">
    <cofactor evidence="1">
        <name>Zn(2+)</name>
        <dbReference type="ChEBI" id="CHEBI:29105"/>
    </cofactor>
</comment>
<gene>
    <name evidence="8" type="ORF">MMALV_09620</name>
</gene>
<dbReference type="InterPro" id="IPR052024">
    <property type="entry name" value="Methanogen_methyltrans"/>
</dbReference>
<dbReference type="NCBIfam" id="NF004889">
    <property type="entry name" value="PRK06252.1"/>
    <property type="match status" value="1"/>
</dbReference>
<dbReference type="InterPro" id="IPR038071">
    <property type="entry name" value="UROD/MetE-like_sf"/>
</dbReference>
<dbReference type="InterPro" id="IPR000257">
    <property type="entry name" value="Uroporphyrinogen_deCOase"/>
</dbReference>
<keyword evidence="9" id="KW-1185">Reference proteome</keyword>
<dbReference type="RefSeq" id="WP_015504845.1">
    <property type="nucleotide sequence ID" value="NC_020913.1"/>
</dbReference>
<evidence type="ECO:0000256" key="6">
    <source>
        <dbReference type="ARBA" id="ARBA00022994"/>
    </source>
</evidence>
<organism evidence="8 9">
    <name type="scientific">Methanomethylophilus alvi (strain Mx1201)</name>
    <dbReference type="NCBI Taxonomy" id="1236689"/>
    <lineage>
        <taxon>Archaea</taxon>
        <taxon>Methanobacteriati</taxon>
        <taxon>Thermoplasmatota</taxon>
        <taxon>Thermoplasmata</taxon>
        <taxon>Methanomassiliicoccales</taxon>
        <taxon>Methanomethylophilaceae</taxon>
        <taxon>Methanomethylophilus</taxon>
    </lineage>
</organism>
<keyword evidence="6" id="KW-0484">Methanogenesis</keyword>
<evidence type="ECO:0000313" key="8">
    <source>
        <dbReference type="EMBL" id="AGI85698.1"/>
    </source>
</evidence>
<dbReference type="NCBIfam" id="TIGR01463">
    <property type="entry name" value="mtaA_cmuA"/>
    <property type="match status" value="1"/>
</dbReference>
<protein>
    <submittedName>
        <fullName evidence="8">Methylcobalamin:coenzyme M methyltransferase</fullName>
    </submittedName>
</protein>
<feature type="domain" description="Uroporphyrinogen decarboxylase (URO-D)" evidence="7">
    <location>
        <begin position="3"/>
        <end position="333"/>
    </location>
</feature>
<evidence type="ECO:0000256" key="1">
    <source>
        <dbReference type="ARBA" id="ARBA00001947"/>
    </source>
</evidence>
<sequence>MNRKDAVLDALNGDGEDIPPAAVFTQTATVSQMERCGSRWPEANYDPDMMCKLALECSRSFGFSTVRVPFCVSIEAERLGCAVDRGSIGSQPSVISSPYRMEEGFSDVPEDLMSPAEFVSGGRCTVVSESVHSLAEKHGDDLVVVAGITGPLTTLTHVLGAENLLMGMVLCPERVYGWLDAVTPMIKTYAETLAHCGADDIQVTEGSASPDLTPPHDFERFAGGRLRSIFSGIGCKKSLHICGEAYEILDGMVSTGADALSIEKRAGMGHAVERVGGRAVLIGCVDPVGTLLSGTPADVVTEARACADCGFGIIAPGCGVPPMTPDDNLNALAHYDGM</sequence>
<dbReference type="SUPFAM" id="SSF51726">
    <property type="entry name" value="UROD/MetE-like"/>
    <property type="match status" value="1"/>
</dbReference>
<evidence type="ECO:0000256" key="5">
    <source>
        <dbReference type="ARBA" id="ARBA00022833"/>
    </source>
</evidence>
<dbReference type="GO" id="GO:0032259">
    <property type="term" value="P:methylation"/>
    <property type="evidence" value="ECO:0007669"/>
    <property type="project" value="UniProtKB-KW"/>
</dbReference>
<dbReference type="KEGG" id="max:MMALV_09620"/>
<dbReference type="EMBL" id="CP004049">
    <property type="protein sequence ID" value="AGI85698.1"/>
    <property type="molecule type" value="Genomic_DNA"/>
</dbReference>
<dbReference type="STRING" id="1236689.MMALV_09620"/>
<name>M9SHR7_METAX</name>
<dbReference type="InParanoid" id="M9SHR7"/>
<dbReference type="GO" id="GO:0006779">
    <property type="term" value="P:porphyrin-containing compound biosynthetic process"/>
    <property type="evidence" value="ECO:0007669"/>
    <property type="project" value="InterPro"/>
</dbReference>
<evidence type="ECO:0000256" key="4">
    <source>
        <dbReference type="ARBA" id="ARBA00022723"/>
    </source>
</evidence>
<dbReference type="PANTHER" id="PTHR47099:SF1">
    <property type="entry name" value="METHYLCOBAMIDE:COM METHYLTRANSFERASE MTBA"/>
    <property type="match status" value="1"/>
</dbReference>
<dbReference type="GeneID" id="41321743"/>
<keyword evidence="4" id="KW-0479">Metal-binding</keyword>
<dbReference type="eggNOG" id="arCOG03325">
    <property type="taxonomic scope" value="Archaea"/>
</dbReference>
<keyword evidence="3 8" id="KW-0808">Transferase</keyword>
<dbReference type="OrthoDB" id="53160at2157"/>
<evidence type="ECO:0000259" key="7">
    <source>
        <dbReference type="Pfam" id="PF01208"/>
    </source>
</evidence>
<dbReference type="Pfam" id="PF01208">
    <property type="entry name" value="URO-D"/>
    <property type="match status" value="1"/>
</dbReference>
<reference evidence="8 9" key="1">
    <citation type="journal article" date="2012" name="J. Bacteriol.">
        <title>Genome sequence of 'Candidatus Methanomethylophilus alvus' Mx1201, a methanogenic archaeon from the human gut belonging to a seventh order of methanogens.</title>
        <authorList>
            <person name="Borrel G."/>
            <person name="Harris H.M."/>
            <person name="Tottey W."/>
            <person name="Mihajlovski A."/>
            <person name="Parisot N."/>
            <person name="Peyretaillade E."/>
            <person name="Peyret P."/>
            <person name="Gribaldo S."/>
            <person name="O'Toole P.W."/>
            <person name="Brugere J.F."/>
        </authorList>
    </citation>
    <scope>NUCLEOTIDE SEQUENCE [LARGE SCALE GENOMIC DNA]</scope>
    <source>
        <strain evidence="8 9">Mx1201</strain>
    </source>
</reference>
<dbReference type="Gene3D" id="3.20.20.210">
    <property type="match status" value="1"/>
</dbReference>
<dbReference type="GO" id="GO:0008168">
    <property type="term" value="F:methyltransferase activity"/>
    <property type="evidence" value="ECO:0007669"/>
    <property type="project" value="UniProtKB-KW"/>
</dbReference>
<dbReference type="GO" id="GO:0004853">
    <property type="term" value="F:uroporphyrinogen decarboxylase activity"/>
    <property type="evidence" value="ECO:0007669"/>
    <property type="project" value="InterPro"/>
</dbReference>